<organism evidence="1 2">
    <name type="scientific">Variovorax terrae</name>
    <dbReference type="NCBI Taxonomy" id="2923278"/>
    <lineage>
        <taxon>Bacteria</taxon>
        <taxon>Pseudomonadati</taxon>
        <taxon>Pseudomonadota</taxon>
        <taxon>Betaproteobacteria</taxon>
        <taxon>Burkholderiales</taxon>
        <taxon>Comamonadaceae</taxon>
        <taxon>Variovorax</taxon>
    </lineage>
</organism>
<dbReference type="EMBL" id="JALGBI010000001">
    <property type="protein sequence ID" value="MCJ0764096.1"/>
    <property type="molecule type" value="Genomic_DNA"/>
</dbReference>
<sequence>MTLDAAGAGMPAVQARRDLRELAIQRVGLTSLRYPLSVVVGGQVQPSVGRWTLDVALALDTDARIGSYGVDVANHESIHAHDVFANLSVER</sequence>
<reference evidence="1" key="1">
    <citation type="submission" date="2022-03" db="EMBL/GenBank/DDBJ databases">
        <authorList>
            <person name="Woo C.Y."/>
        </authorList>
    </citation>
    <scope>NUCLEOTIDE SEQUENCE</scope>
    <source>
        <strain evidence="1">CYS-02</strain>
    </source>
</reference>
<protein>
    <submittedName>
        <fullName evidence="1">Uncharacterized protein</fullName>
    </submittedName>
</protein>
<dbReference type="AlphaFoldDB" id="A0A9X1VUI1"/>
<accession>A0A9X1VUI1</accession>
<dbReference type="Proteomes" id="UP001139447">
    <property type="component" value="Unassembled WGS sequence"/>
</dbReference>
<comment type="caution">
    <text evidence="1">The sequence shown here is derived from an EMBL/GenBank/DDBJ whole genome shotgun (WGS) entry which is preliminary data.</text>
</comment>
<keyword evidence="2" id="KW-1185">Reference proteome</keyword>
<proteinExistence type="predicted"/>
<evidence type="ECO:0000313" key="1">
    <source>
        <dbReference type="EMBL" id="MCJ0764096.1"/>
    </source>
</evidence>
<dbReference type="RefSeq" id="WP_243306664.1">
    <property type="nucleotide sequence ID" value="NZ_JALGBI010000001.1"/>
</dbReference>
<evidence type="ECO:0000313" key="2">
    <source>
        <dbReference type="Proteomes" id="UP001139447"/>
    </source>
</evidence>
<gene>
    <name evidence="1" type="ORF">MMF98_12845</name>
</gene>
<name>A0A9X1VUI1_9BURK</name>
<dbReference type="Gene3D" id="3.10.270.10">
    <property type="entry name" value="Urate Oxidase"/>
    <property type="match status" value="1"/>
</dbReference>